<dbReference type="PANTHER" id="PTHR46499:SF1">
    <property type="entry name" value="QUEUINE TRNA-RIBOSYLTRANSFERASE"/>
    <property type="match status" value="1"/>
</dbReference>
<feature type="domain" description="tRNA-guanine(15) transglycosylase-like" evidence="8">
    <location>
        <begin position="83"/>
        <end position="410"/>
    </location>
</feature>
<evidence type="ECO:0000256" key="4">
    <source>
        <dbReference type="ARBA" id="ARBA00022723"/>
    </source>
</evidence>
<sequence>MNVGSGMIRHLGRQRLSFGPAIPTGVSEAAGYPTVNGATNTPVQDIHRNGPPNGTPRNGTFTGPLANTRSMRECFEIRSTDAGGRLGELTVPRADVTVETPALLPVINPNLDTISPRRLADEFGAEILITNSYIIHGTEDVREEALANGLHDVLDFPGAIMTDSGSFQLAEYGEIDVTTEEILEFQHAIGSDIGTPVDIPTPPDVSRERAEAELETTQERLEAAEAVDTGEMLVTAPVQGSTYPDLRERAGRHADATDLDVFPVGAVVPLMNDYRYDDVVDAVTAAKRGLGADAPVHLFGAGHPMMFALAAAMGCDLFDSAAYALYARDDRYLTVRGTRNLDDLAYFPCSCPVCASYSPTEIRELPDRKREEALAAHNLHVTFAEIRRIKQAIRAGTLLELVEQRARSHPTMLDGYRTLLDHAAELERTDPVSKGAFFYTSHESARRPEVLRHHRRLDRLSVPDSLLLTEGDAPRGDEFDASWRVEPPFGPFPRALSKSYPLTAEVPDRTDRAAIAAAADGVTRLVESNPDTEFTLAHRGWPATIRDRLPARVELVDLTGE</sequence>
<feature type="binding site" evidence="6">
    <location>
        <position position="266"/>
    </location>
    <ligand>
        <name>substrate</name>
    </ligand>
</feature>
<dbReference type="AlphaFoldDB" id="M0APC8"/>
<dbReference type="PATRIC" id="fig|29540.5.peg.3125"/>
<keyword evidence="5 6" id="KW-0862">Zinc</keyword>
<dbReference type="InterPro" id="IPR002616">
    <property type="entry name" value="tRNA_ribo_trans-like"/>
</dbReference>
<evidence type="ECO:0000256" key="2">
    <source>
        <dbReference type="ARBA" id="ARBA00022679"/>
    </source>
</evidence>
<comment type="caution">
    <text evidence="9">The sequence shown here is derived from an EMBL/GenBank/DDBJ whole genome shotgun (WGS) entry which is preliminary data.</text>
</comment>
<gene>
    <name evidence="6" type="primary">tgtA</name>
    <name evidence="9" type="ORF">C481_15345</name>
</gene>
<evidence type="ECO:0000256" key="7">
    <source>
        <dbReference type="SAM" id="MobiDB-lite"/>
    </source>
</evidence>
<dbReference type="HAMAP" id="MF_01634">
    <property type="entry name" value="TgtA_arch"/>
    <property type="match status" value="1"/>
</dbReference>
<keyword evidence="3 6" id="KW-0819">tRNA processing</keyword>
<keyword evidence="10" id="KW-1185">Reference proteome</keyword>
<feature type="compositionally biased region" description="Polar residues" evidence="7">
    <location>
        <begin position="55"/>
        <end position="66"/>
    </location>
</feature>
<keyword evidence="1 6" id="KW-0328">Glycosyltransferase</keyword>
<evidence type="ECO:0000259" key="8">
    <source>
        <dbReference type="Pfam" id="PF01702"/>
    </source>
</evidence>
<comment type="function">
    <text evidence="6">Exchanges the guanine residue with 7-cyano-7-deazaguanine (preQ0) at position 15 in the dihydrouridine loop (D-loop) of archaeal tRNAs.</text>
</comment>
<comment type="pathway">
    <text evidence="6">tRNA modification; archaeosine-tRNA biosynthesis.</text>
</comment>
<comment type="similarity">
    <text evidence="6">Belongs to the archaeosine tRNA-ribosyltransferase family.</text>
</comment>
<evidence type="ECO:0000256" key="3">
    <source>
        <dbReference type="ARBA" id="ARBA00022694"/>
    </source>
</evidence>
<feature type="binding site" evidence="6">
    <location>
        <position position="349"/>
    </location>
    <ligand>
        <name>Zn(2+)</name>
        <dbReference type="ChEBI" id="CHEBI:29105"/>
    </ligand>
</feature>
<keyword evidence="2 6" id="KW-0808">Transferase</keyword>
<reference evidence="9 10" key="1">
    <citation type="journal article" date="2014" name="PLoS Genet.">
        <title>Phylogenetically driven sequencing of extremely halophilic archaea reveals strategies for static and dynamic osmo-response.</title>
        <authorList>
            <person name="Becker E.A."/>
            <person name="Seitzer P.M."/>
            <person name="Tritt A."/>
            <person name="Larsen D."/>
            <person name="Krusor M."/>
            <person name="Yao A.I."/>
            <person name="Wu D."/>
            <person name="Madern D."/>
            <person name="Eisen J.A."/>
            <person name="Darling A.E."/>
            <person name="Facciotti M.T."/>
        </authorList>
    </citation>
    <scope>NUCLEOTIDE SEQUENCE [LARGE SCALE GENOMIC DNA]</scope>
    <source>
        <strain evidence="9 10">DSM 12278</strain>
    </source>
</reference>
<feature type="region of interest" description="Disordered" evidence="7">
    <location>
        <begin position="37"/>
        <end position="66"/>
    </location>
</feature>
<dbReference type="GO" id="GO:0002099">
    <property type="term" value="P:tRNA wobble guanine modification"/>
    <property type="evidence" value="ECO:0007669"/>
    <property type="project" value="TreeGrafter"/>
</dbReference>
<dbReference type="eggNOG" id="arCOG00989">
    <property type="taxonomic scope" value="Archaea"/>
</dbReference>
<dbReference type="GO" id="GO:0005737">
    <property type="term" value="C:cytoplasm"/>
    <property type="evidence" value="ECO:0007669"/>
    <property type="project" value="TreeGrafter"/>
</dbReference>
<evidence type="ECO:0000313" key="9">
    <source>
        <dbReference type="EMBL" id="ELY99238.1"/>
    </source>
</evidence>
<dbReference type="UniPathway" id="UPA00393"/>
<evidence type="ECO:0000256" key="1">
    <source>
        <dbReference type="ARBA" id="ARBA00022676"/>
    </source>
</evidence>
<dbReference type="NCBIfam" id="TIGR00449">
    <property type="entry name" value="tgt_general"/>
    <property type="match status" value="1"/>
</dbReference>
<evidence type="ECO:0000256" key="5">
    <source>
        <dbReference type="ARBA" id="ARBA00022833"/>
    </source>
</evidence>
<dbReference type="SUPFAM" id="SSF88802">
    <property type="entry name" value="Pre-PUA domain"/>
    <property type="match status" value="1"/>
</dbReference>
<dbReference type="NCBIfam" id="TIGR00432">
    <property type="entry name" value="arcsn_tRNA_tgt"/>
    <property type="match status" value="1"/>
</dbReference>
<feature type="binding site" evidence="6">
    <location>
        <position position="351"/>
    </location>
    <ligand>
        <name>Zn(2+)</name>
        <dbReference type="ChEBI" id="CHEBI:29105"/>
    </ligand>
</feature>
<dbReference type="STRING" id="29540.C481_15345"/>
<proteinExistence type="inferred from homology"/>
<dbReference type="GO" id="GO:0016763">
    <property type="term" value="F:pentosyltransferase activity"/>
    <property type="evidence" value="ECO:0007669"/>
    <property type="project" value="UniProtKB-UniRule"/>
</dbReference>
<dbReference type="Pfam" id="PF01702">
    <property type="entry name" value="TGT"/>
    <property type="match status" value="1"/>
</dbReference>
<dbReference type="Gene3D" id="3.20.20.105">
    <property type="entry name" value="Queuine tRNA-ribosyltransferase-like"/>
    <property type="match status" value="1"/>
</dbReference>
<name>M0APC8_NATA1</name>
<dbReference type="PANTHER" id="PTHR46499">
    <property type="entry name" value="QUEUINE TRNA-RIBOSYLTRANSFERASE"/>
    <property type="match status" value="1"/>
</dbReference>
<protein>
    <recommendedName>
        <fullName evidence="6">tRNA-guanine(15) transglycosylase</fullName>
        <ecNumber evidence="6">2.4.2.48</ecNumber>
    </recommendedName>
    <alternativeName>
        <fullName evidence="6">7-cyano-7-deazaguanine tRNA-ribosyltransferase</fullName>
    </alternativeName>
    <alternativeName>
        <fullName evidence="6">Archaeal tRNA-guanine transglycosylase</fullName>
    </alternativeName>
</protein>
<dbReference type="Proteomes" id="UP000011554">
    <property type="component" value="Unassembled WGS sequence"/>
</dbReference>
<dbReference type="GO" id="GO:0008270">
    <property type="term" value="F:zinc ion binding"/>
    <property type="evidence" value="ECO:0007669"/>
    <property type="project" value="UniProtKB-UniRule"/>
</dbReference>
<dbReference type="EMBL" id="AOIO01000034">
    <property type="protein sequence ID" value="ELY99238.1"/>
    <property type="molecule type" value="Genomic_DNA"/>
</dbReference>
<evidence type="ECO:0000313" key="10">
    <source>
        <dbReference type="Proteomes" id="UP000011554"/>
    </source>
</evidence>
<accession>M0APC8</accession>
<comment type="cofactor">
    <cofactor evidence="6">
        <name>Zn(2+)</name>
        <dbReference type="ChEBI" id="CHEBI:29105"/>
    </cofactor>
    <text evidence="6">Binds 1 zinc ion per subunit.</text>
</comment>
<feature type="binding site" evidence="6">
    <location>
        <position position="354"/>
    </location>
    <ligand>
        <name>Zn(2+)</name>
        <dbReference type="ChEBI" id="CHEBI:29105"/>
    </ligand>
</feature>
<dbReference type="InterPro" id="IPR036511">
    <property type="entry name" value="TGT-like_sf"/>
</dbReference>
<feature type="active site" description="Nucleophile" evidence="6">
    <location>
        <position position="163"/>
    </location>
</feature>
<dbReference type="SUPFAM" id="SSF51713">
    <property type="entry name" value="tRNA-guanine transglycosylase"/>
    <property type="match status" value="1"/>
</dbReference>
<dbReference type="EC" id="2.4.2.48" evidence="6"/>
<keyword evidence="4 6" id="KW-0479">Metal-binding</keyword>
<feature type="binding site" evidence="6">
    <location>
        <position position="198"/>
    </location>
    <ligand>
        <name>substrate</name>
    </ligand>
</feature>
<organism evidence="9 10">
    <name type="scientific">Natrialba asiatica (strain ATCC 700177 / DSM 12278 / JCM 9576 / FERM P-10747 / NBRC 102637 / 172P1)</name>
    <dbReference type="NCBI Taxonomy" id="29540"/>
    <lineage>
        <taxon>Archaea</taxon>
        <taxon>Methanobacteriati</taxon>
        <taxon>Methanobacteriota</taxon>
        <taxon>Stenosarchaea group</taxon>
        <taxon>Halobacteria</taxon>
        <taxon>Halobacteriales</taxon>
        <taxon>Natrialbaceae</taxon>
        <taxon>Natrialba</taxon>
    </lineage>
</organism>
<dbReference type="InterPro" id="IPR004804">
    <property type="entry name" value="TgtA"/>
</dbReference>
<dbReference type="InterPro" id="IPR050076">
    <property type="entry name" value="ArchSynthase1/Queuine_TRR"/>
</dbReference>
<comment type="catalytic activity">
    <reaction evidence="6">
        <text>guanosine(15) in tRNA + 7-cyano-7-carbaguanine = 7-cyano-7-carbaguanosine(15) in tRNA + guanine</text>
        <dbReference type="Rhea" id="RHEA:43164"/>
        <dbReference type="Rhea" id="RHEA-COMP:10371"/>
        <dbReference type="Rhea" id="RHEA-COMP:10372"/>
        <dbReference type="ChEBI" id="CHEBI:16235"/>
        <dbReference type="ChEBI" id="CHEBI:45075"/>
        <dbReference type="ChEBI" id="CHEBI:74269"/>
        <dbReference type="ChEBI" id="CHEBI:82850"/>
        <dbReference type="EC" id="2.4.2.48"/>
    </reaction>
</comment>
<evidence type="ECO:0000256" key="6">
    <source>
        <dbReference type="HAMAP-Rule" id="MF_01634"/>
    </source>
</evidence>